<dbReference type="EMBL" id="JAHRIO010090270">
    <property type="protein sequence ID" value="MEQ2187613.1"/>
    <property type="molecule type" value="Genomic_DNA"/>
</dbReference>
<feature type="region of interest" description="Disordered" evidence="1">
    <location>
        <begin position="89"/>
        <end position="110"/>
    </location>
</feature>
<proteinExistence type="predicted"/>
<comment type="caution">
    <text evidence="2">The sequence shown here is derived from an EMBL/GenBank/DDBJ whole genome shotgun (WGS) entry which is preliminary data.</text>
</comment>
<sequence length="226" mass="24707">MRRPTHLRPFHHRGDADSELPLLRLSSDPDEYSSSEQSCDTVIYVGPNGAAVSDRELTDNEGPPEFVPIVPALLRGKLPEQHQIHGQCQTAGAQNKTNSPVAQPNSTPRSHWLVNRWPLSQRKELNVSNATPLLSCRRDWTALMAVRSRENLNVVGHIEGKGRPLGSPRLGIASLTKTSDYRPPSSPSQRCKVYTQKGVTPATPPLSSHTLAQDGQATDALTSDSN</sequence>
<dbReference type="PANTHER" id="PTHR21608">
    <property type="entry name" value="KINESIN-LIKE PROTEIN CG14535"/>
    <property type="match status" value="1"/>
</dbReference>
<accession>A0ABV0PW18</accession>
<dbReference type="InterPro" id="IPR027640">
    <property type="entry name" value="Kinesin-like_fam"/>
</dbReference>
<gene>
    <name evidence="2" type="ORF">GOODEAATRI_006473</name>
</gene>
<evidence type="ECO:0000256" key="1">
    <source>
        <dbReference type="SAM" id="MobiDB-lite"/>
    </source>
</evidence>
<feature type="region of interest" description="Disordered" evidence="1">
    <location>
        <begin position="176"/>
        <end position="226"/>
    </location>
</feature>
<keyword evidence="3" id="KW-1185">Reference proteome</keyword>
<feature type="compositionally biased region" description="Polar residues" evidence="1">
    <location>
        <begin position="89"/>
        <end position="109"/>
    </location>
</feature>
<reference evidence="2 3" key="1">
    <citation type="submission" date="2021-06" db="EMBL/GenBank/DDBJ databases">
        <authorList>
            <person name="Palmer J.M."/>
        </authorList>
    </citation>
    <scope>NUCLEOTIDE SEQUENCE [LARGE SCALE GENOMIC DNA]</scope>
    <source>
        <strain evidence="2 3">GA_2019</strain>
        <tissue evidence="2">Muscle</tissue>
    </source>
</reference>
<evidence type="ECO:0000313" key="3">
    <source>
        <dbReference type="Proteomes" id="UP001476798"/>
    </source>
</evidence>
<dbReference type="PANTHER" id="PTHR21608:SF8">
    <property type="entry name" value="KINESIN-LIKE PROTEIN KIF26B"/>
    <property type="match status" value="1"/>
</dbReference>
<evidence type="ECO:0000313" key="2">
    <source>
        <dbReference type="EMBL" id="MEQ2187613.1"/>
    </source>
</evidence>
<dbReference type="Proteomes" id="UP001476798">
    <property type="component" value="Unassembled WGS sequence"/>
</dbReference>
<organism evidence="2 3">
    <name type="scientific">Goodea atripinnis</name>
    <dbReference type="NCBI Taxonomy" id="208336"/>
    <lineage>
        <taxon>Eukaryota</taxon>
        <taxon>Metazoa</taxon>
        <taxon>Chordata</taxon>
        <taxon>Craniata</taxon>
        <taxon>Vertebrata</taxon>
        <taxon>Euteleostomi</taxon>
        <taxon>Actinopterygii</taxon>
        <taxon>Neopterygii</taxon>
        <taxon>Teleostei</taxon>
        <taxon>Neoteleostei</taxon>
        <taxon>Acanthomorphata</taxon>
        <taxon>Ovalentaria</taxon>
        <taxon>Atherinomorphae</taxon>
        <taxon>Cyprinodontiformes</taxon>
        <taxon>Goodeidae</taxon>
        <taxon>Goodea</taxon>
    </lineage>
</organism>
<name>A0ABV0PW18_9TELE</name>
<feature type="compositionally biased region" description="Polar residues" evidence="1">
    <location>
        <begin position="205"/>
        <end position="226"/>
    </location>
</feature>
<protein>
    <submittedName>
        <fullName evidence="2">Uncharacterized protein</fullName>
    </submittedName>
</protein>